<gene>
    <name evidence="2" type="ORF">BN1708_007817</name>
</gene>
<evidence type="ECO:0000256" key="1">
    <source>
        <dbReference type="SAM" id="Phobius"/>
    </source>
</evidence>
<sequence length="248" mass="27002">MSSGASESWAKPKCDEVHEICRLSQILFVFVLVAFRIVLVLVVVLVLLLASPLVHVQEHVCIFLPFFIVFLFVLFVLFDGTFLALVVHVSFQDALHLLVSLGHFVDLFLLVFVALLIAGDVIRAGLSLALIGLFSAAPCDGLPRSAPKKLNGAIHITTHEGTADSLPVKAMIGRARPVPHDVVVLVRIHVVVVSGPVEENAGQGFNVGSIWPDQASIVEAEHQFRDKCRLAKRLVIVAWADLCRVLAV</sequence>
<dbReference type="EMBL" id="CVQH01025527">
    <property type="protein sequence ID" value="CRK38495.1"/>
    <property type="molecule type" value="Genomic_DNA"/>
</dbReference>
<protein>
    <submittedName>
        <fullName evidence="2">Uncharacterized protein</fullName>
    </submittedName>
</protein>
<reference evidence="2 3" key="1">
    <citation type="submission" date="2015-05" db="EMBL/GenBank/DDBJ databases">
        <authorList>
            <person name="Wang D.B."/>
            <person name="Wang M."/>
        </authorList>
    </citation>
    <scope>NUCLEOTIDE SEQUENCE [LARGE SCALE GENOMIC DNA]</scope>
    <source>
        <strain evidence="2">VL1</strain>
    </source>
</reference>
<evidence type="ECO:0000313" key="3">
    <source>
        <dbReference type="Proteomes" id="UP000044602"/>
    </source>
</evidence>
<keyword evidence="3" id="KW-1185">Reference proteome</keyword>
<feature type="transmembrane region" description="Helical" evidence="1">
    <location>
        <begin position="94"/>
        <end position="118"/>
    </location>
</feature>
<keyword evidence="1" id="KW-1133">Transmembrane helix</keyword>
<evidence type="ECO:0000313" key="2">
    <source>
        <dbReference type="EMBL" id="CRK38495.1"/>
    </source>
</evidence>
<name>A0A0G4MWU5_VERLO</name>
<keyword evidence="1" id="KW-0472">Membrane</keyword>
<dbReference type="AlphaFoldDB" id="A0A0G4MWU5"/>
<dbReference type="Proteomes" id="UP000044602">
    <property type="component" value="Unassembled WGS sequence"/>
</dbReference>
<keyword evidence="1" id="KW-0812">Transmembrane</keyword>
<proteinExistence type="predicted"/>
<organism evidence="2 3">
    <name type="scientific">Verticillium longisporum</name>
    <name type="common">Verticillium dahliae var. longisporum</name>
    <dbReference type="NCBI Taxonomy" id="100787"/>
    <lineage>
        <taxon>Eukaryota</taxon>
        <taxon>Fungi</taxon>
        <taxon>Dikarya</taxon>
        <taxon>Ascomycota</taxon>
        <taxon>Pezizomycotina</taxon>
        <taxon>Sordariomycetes</taxon>
        <taxon>Hypocreomycetidae</taxon>
        <taxon>Glomerellales</taxon>
        <taxon>Plectosphaerellaceae</taxon>
        <taxon>Verticillium</taxon>
    </lineage>
</organism>
<accession>A0A0G4MWU5</accession>
<feature type="transmembrane region" description="Helical" evidence="1">
    <location>
        <begin position="26"/>
        <end position="50"/>
    </location>
</feature>
<feature type="transmembrane region" description="Helical" evidence="1">
    <location>
        <begin position="62"/>
        <end position="87"/>
    </location>
</feature>